<name>A0AAU9N9P8_9ASTR</name>
<reference evidence="1 2" key="1">
    <citation type="submission" date="2022-01" db="EMBL/GenBank/DDBJ databases">
        <authorList>
            <person name="Xiong W."/>
            <person name="Schranz E."/>
        </authorList>
    </citation>
    <scope>NUCLEOTIDE SEQUENCE [LARGE SCALE GENOMIC DNA]</scope>
</reference>
<evidence type="ECO:0000313" key="2">
    <source>
        <dbReference type="Proteomes" id="UP001157418"/>
    </source>
</evidence>
<protein>
    <recommendedName>
        <fullName evidence="3">Reverse transcriptase domain-containing protein</fullName>
    </recommendedName>
</protein>
<evidence type="ECO:0008006" key="3">
    <source>
        <dbReference type="Google" id="ProtNLM"/>
    </source>
</evidence>
<organism evidence="1 2">
    <name type="scientific">Lactuca virosa</name>
    <dbReference type="NCBI Taxonomy" id="75947"/>
    <lineage>
        <taxon>Eukaryota</taxon>
        <taxon>Viridiplantae</taxon>
        <taxon>Streptophyta</taxon>
        <taxon>Embryophyta</taxon>
        <taxon>Tracheophyta</taxon>
        <taxon>Spermatophyta</taxon>
        <taxon>Magnoliopsida</taxon>
        <taxon>eudicotyledons</taxon>
        <taxon>Gunneridae</taxon>
        <taxon>Pentapetalae</taxon>
        <taxon>asterids</taxon>
        <taxon>campanulids</taxon>
        <taxon>Asterales</taxon>
        <taxon>Asteraceae</taxon>
        <taxon>Cichorioideae</taxon>
        <taxon>Cichorieae</taxon>
        <taxon>Lactucinae</taxon>
        <taxon>Lactuca</taxon>
    </lineage>
</organism>
<dbReference type="PANTHER" id="PTHR33067:SF35">
    <property type="entry name" value="ASPARTIC PEPTIDASE DDI1-TYPE DOMAIN-CONTAINING PROTEIN"/>
    <property type="match status" value="1"/>
</dbReference>
<dbReference type="AlphaFoldDB" id="A0AAU9N9P8"/>
<gene>
    <name evidence="1" type="ORF">LVIROSA_LOCUS20537</name>
</gene>
<comment type="caution">
    <text evidence="1">The sequence shown here is derived from an EMBL/GenBank/DDBJ whole genome shotgun (WGS) entry which is preliminary data.</text>
</comment>
<evidence type="ECO:0000313" key="1">
    <source>
        <dbReference type="EMBL" id="CAH1433983.1"/>
    </source>
</evidence>
<dbReference type="EMBL" id="CAKMRJ010003334">
    <property type="protein sequence ID" value="CAH1433983.1"/>
    <property type="molecule type" value="Genomic_DNA"/>
</dbReference>
<keyword evidence="2" id="KW-1185">Reference proteome</keyword>
<proteinExistence type="predicted"/>
<dbReference type="Proteomes" id="UP001157418">
    <property type="component" value="Unassembled WGS sequence"/>
</dbReference>
<dbReference type="PANTHER" id="PTHR33067">
    <property type="entry name" value="RNA-DIRECTED DNA POLYMERASE-RELATED"/>
    <property type="match status" value="1"/>
</dbReference>
<sequence length="152" mass="17748">MPYSFDQKLGLPKLQDTRMTIRMADHSTTYPRGIIEEHPIILGRPFLSTARELVDIHDSRLTLRVENDSITFEMSPKVNHEEPIDKVSKMDAMEEDLYELVAIEKMMEEELKVWEEPSVEKVKHLKPRSSNPMSFEVIAFTTPKVQEEEEMD</sequence>
<accession>A0AAU9N9P8</accession>